<dbReference type="GO" id="GO:0009253">
    <property type="term" value="P:peptidoglycan catabolic process"/>
    <property type="evidence" value="ECO:0007669"/>
    <property type="project" value="InterPro"/>
</dbReference>
<reference evidence="6 7" key="1">
    <citation type="submission" date="2020-08" db="EMBL/GenBank/DDBJ databases">
        <title>Functional genomics of gut bacteria from endangered species of beetles.</title>
        <authorList>
            <person name="Carlos-Shanley C."/>
        </authorList>
    </citation>
    <scope>NUCLEOTIDE SEQUENCE [LARGE SCALE GENOMIC DNA]</scope>
    <source>
        <strain evidence="6 7">S00070</strain>
    </source>
</reference>
<dbReference type="Proteomes" id="UP000524404">
    <property type="component" value="Unassembled WGS sequence"/>
</dbReference>
<dbReference type="RefSeq" id="WP_184137472.1">
    <property type="nucleotide sequence ID" value="NZ_JACHKT010000049.1"/>
</dbReference>
<protein>
    <recommendedName>
        <fullName evidence="2">N-acetylmuramoyl-L-alanine amidase</fullName>
        <ecNumber evidence="2">3.5.1.28</ecNumber>
    </recommendedName>
</protein>
<dbReference type="PANTHER" id="PTHR30417:SF1">
    <property type="entry name" value="N-ACETYLMURAMOYL-L-ALANINE AMIDASE AMID"/>
    <property type="match status" value="1"/>
</dbReference>
<feature type="domain" description="N-acetylmuramoyl-L-alanine amidase" evidence="5">
    <location>
        <begin position="21"/>
        <end position="185"/>
    </location>
</feature>
<comment type="caution">
    <text evidence="6">The sequence shown here is derived from an EMBL/GenBank/DDBJ whole genome shotgun (WGS) entry which is preliminary data.</text>
</comment>
<dbReference type="GO" id="GO:0009254">
    <property type="term" value="P:peptidoglycan turnover"/>
    <property type="evidence" value="ECO:0007669"/>
    <property type="project" value="TreeGrafter"/>
</dbReference>
<dbReference type="EMBL" id="JACHKT010000049">
    <property type="protein sequence ID" value="MBB6005547.1"/>
    <property type="molecule type" value="Genomic_DNA"/>
</dbReference>
<gene>
    <name evidence="6" type="ORF">HNP25_004221</name>
</gene>
<keyword evidence="3 6" id="KW-0378">Hydrolase</keyword>
<keyword evidence="4" id="KW-0961">Cell wall biogenesis/degradation</keyword>
<dbReference type="Pfam" id="PF01510">
    <property type="entry name" value="Amidase_2"/>
    <property type="match status" value="1"/>
</dbReference>
<dbReference type="InterPro" id="IPR002502">
    <property type="entry name" value="Amidase_domain"/>
</dbReference>
<proteinExistence type="predicted"/>
<dbReference type="InterPro" id="IPR036505">
    <property type="entry name" value="Amidase/PGRP_sf"/>
</dbReference>
<dbReference type="AlphaFoldDB" id="A0A841EN74"/>
<name>A0A841EN74_9BACT</name>
<dbReference type="Gene3D" id="2.30.30.40">
    <property type="entry name" value="SH3 Domains"/>
    <property type="match status" value="1"/>
</dbReference>
<dbReference type="InterPro" id="IPR051206">
    <property type="entry name" value="NAMLAA_amidase_2"/>
</dbReference>
<dbReference type="GO" id="GO:0008745">
    <property type="term" value="F:N-acetylmuramoyl-L-alanine amidase activity"/>
    <property type="evidence" value="ECO:0007669"/>
    <property type="project" value="UniProtKB-EC"/>
</dbReference>
<evidence type="ECO:0000256" key="4">
    <source>
        <dbReference type="ARBA" id="ARBA00023316"/>
    </source>
</evidence>
<evidence type="ECO:0000313" key="6">
    <source>
        <dbReference type="EMBL" id="MBB6005547.1"/>
    </source>
</evidence>
<dbReference type="GO" id="GO:0071555">
    <property type="term" value="P:cell wall organization"/>
    <property type="evidence" value="ECO:0007669"/>
    <property type="project" value="UniProtKB-KW"/>
</dbReference>
<dbReference type="InterPro" id="IPR003646">
    <property type="entry name" value="SH3-like_bac-type"/>
</dbReference>
<organism evidence="6 7">
    <name type="scientific">Arcicella rosea</name>
    <dbReference type="NCBI Taxonomy" id="502909"/>
    <lineage>
        <taxon>Bacteria</taxon>
        <taxon>Pseudomonadati</taxon>
        <taxon>Bacteroidota</taxon>
        <taxon>Cytophagia</taxon>
        <taxon>Cytophagales</taxon>
        <taxon>Flectobacillaceae</taxon>
        <taxon>Arcicella</taxon>
    </lineage>
</organism>
<dbReference type="Gene3D" id="3.40.80.10">
    <property type="entry name" value="Peptidoglycan recognition protein-like"/>
    <property type="match status" value="1"/>
</dbReference>
<evidence type="ECO:0000313" key="7">
    <source>
        <dbReference type="Proteomes" id="UP000524404"/>
    </source>
</evidence>
<dbReference type="SMART" id="SM00644">
    <property type="entry name" value="Ami_2"/>
    <property type="match status" value="1"/>
</dbReference>
<dbReference type="SUPFAM" id="SSF55846">
    <property type="entry name" value="N-acetylmuramoyl-L-alanine amidase-like"/>
    <property type="match status" value="1"/>
</dbReference>
<dbReference type="Pfam" id="PF08239">
    <property type="entry name" value="SH3_3"/>
    <property type="match status" value="1"/>
</dbReference>
<keyword evidence="7" id="KW-1185">Reference proteome</keyword>
<evidence type="ECO:0000256" key="3">
    <source>
        <dbReference type="ARBA" id="ARBA00022801"/>
    </source>
</evidence>
<comment type="catalytic activity">
    <reaction evidence="1">
        <text>Hydrolyzes the link between N-acetylmuramoyl residues and L-amino acid residues in certain cell-wall glycopeptides.</text>
        <dbReference type="EC" id="3.5.1.28"/>
    </reaction>
</comment>
<evidence type="ECO:0000256" key="1">
    <source>
        <dbReference type="ARBA" id="ARBA00001561"/>
    </source>
</evidence>
<accession>A0A841EN74</accession>
<evidence type="ECO:0000259" key="5">
    <source>
        <dbReference type="SMART" id="SM00644"/>
    </source>
</evidence>
<dbReference type="PANTHER" id="PTHR30417">
    <property type="entry name" value="N-ACETYLMURAMOYL-L-ALANINE AMIDASE AMID"/>
    <property type="match status" value="1"/>
</dbReference>
<evidence type="ECO:0000256" key="2">
    <source>
        <dbReference type="ARBA" id="ARBA00011901"/>
    </source>
</evidence>
<dbReference type="EC" id="3.5.1.28" evidence="2"/>
<sequence>MKILNHLLYANDGKQVSYRATPNRGSKYSPTYLVMHYTAATKAAGSIAWFLKPEAKASAHLVIDKDGTITQFAPFNVVTWHAGVSQWNGLNGLNSYSIGIELVNGGKLIKQGGKWVCPVDKESVPDNDVIIAKHKNETVENAWHEYSEKQLAVAIEVATLLVKTYALKDVVGHEDIAPFRKSDPGPAFPMGSFKSKAMGRKDETLDLYKTSTEVNIRKGAGTQFETVTKMLPANTKVTILKREGTWSFVEVLDTVHGLNDIEGWISAKYLVK</sequence>
<dbReference type="CDD" id="cd06583">
    <property type="entry name" value="PGRP"/>
    <property type="match status" value="1"/>
</dbReference>